<dbReference type="AlphaFoldDB" id="A0A562IHN8"/>
<dbReference type="PANTHER" id="PTHR43353">
    <property type="entry name" value="SUCCINATE-SEMIALDEHYDE DEHYDROGENASE, MITOCHONDRIAL"/>
    <property type="match status" value="1"/>
</dbReference>
<comment type="caution">
    <text evidence="4">The sequence shown here is derived from an EMBL/GenBank/DDBJ whole genome shotgun (WGS) entry which is preliminary data.</text>
</comment>
<dbReference type="InterPro" id="IPR016161">
    <property type="entry name" value="Ald_DH/histidinol_DH"/>
</dbReference>
<keyword evidence="1" id="KW-0560">Oxidoreductase</keyword>
<dbReference type="PANTHER" id="PTHR43353:SF3">
    <property type="entry name" value="ALDEHYDE DEHYDROGENASE-RELATED"/>
    <property type="match status" value="1"/>
</dbReference>
<evidence type="ECO:0000256" key="2">
    <source>
        <dbReference type="SAM" id="MobiDB-lite"/>
    </source>
</evidence>
<protein>
    <submittedName>
        <fullName evidence="4">NADP-dependent aldehyde dehydrogenase</fullName>
    </submittedName>
</protein>
<evidence type="ECO:0000313" key="5">
    <source>
        <dbReference type="Proteomes" id="UP000319825"/>
    </source>
</evidence>
<sequence>MTEGVPPRVDADLVDETSPDRVDETCRASARAWNDFRLLPRRRRAALLRDIADALQDARHEIVPLAHAETALPVPRLDGEMDRTVQQARFFADVVEDGGYLEATIDHGGQGTPELRKMLLPVGPVAVFAGGNFPLAFSVFGGDTASAVAAGCTVVVKAHPDHPRTAAATLAAVRRGLRDLDPGVVAMVSGFAAGAELVRHPLIRGAGFTGSLGGGRALFDLASSRPTPIPFFAEMSSVNPVVVTELAASRRGASLGALLGQAIVGSVGQLCTKPGLVFLPRAAGGAVLVAGIRDAMTAAGPQRMLSGPIAARFAEGLDGWRGGVRFEVDGVLDADTAAPSLAAVSIADLRPSLTHEVFGPAAIIVWYDALDQVTDAIEALGGQLTVSLHFEPEDRTALTALVHTATRQAGRVLAAGVPTGVRVGWATTHGGPYPATTAAGTTSVGAAAIARWLRPVTWQDAPEWMLPDELRDEPEAPLPRRVDGHLSPRS</sequence>
<accession>A0A562IHN8</accession>
<evidence type="ECO:0000256" key="1">
    <source>
        <dbReference type="ARBA" id="ARBA00023002"/>
    </source>
</evidence>
<keyword evidence="5" id="KW-1185">Reference proteome</keyword>
<reference evidence="4 5" key="1">
    <citation type="submission" date="2019-07" db="EMBL/GenBank/DDBJ databases">
        <title>R&amp;d 2014.</title>
        <authorList>
            <person name="Klenk H.-P."/>
        </authorList>
    </citation>
    <scope>NUCLEOTIDE SEQUENCE [LARGE SCALE GENOMIC DNA]</scope>
    <source>
        <strain evidence="4 5">DSM 43868</strain>
    </source>
</reference>
<dbReference type="Proteomes" id="UP000319825">
    <property type="component" value="Unassembled WGS sequence"/>
</dbReference>
<proteinExistence type="predicted"/>
<organism evidence="4 5">
    <name type="scientific">Micromonospora olivasterospora</name>
    <dbReference type="NCBI Taxonomy" id="1880"/>
    <lineage>
        <taxon>Bacteria</taxon>
        <taxon>Bacillati</taxon>
        <taxon>Actinomycetota</taxon>
        <taxon>Actinomycetes</taxon>
        <taxon>Micromonosporales</taxon>
        <taxon>Micromonosporaceae</taxon>
        <taxon>Micromonospora</taxon>
    </lineage>
</organism>
<evidence type="ECO:0000259" key="3">
    <source>
        <dbReference type="Pfam" id="PF00171"/>
    </source>
</evidence>
<dbReference type="Gene3D" id="3.40.605.10">
    <property type="entry name" value="Aldehyde Dehydrogenase, Chain A, domain 1"/>
    <property type="match status" value="2"/>
</dbReference>
<dbReference type="Pfam" id="PF00171">
    <property type="entry name" value="Aldedh"/>
    <property type="match status" value="1"/>
</dbReference>
<feature type="region of interest" description="Disordered" evidence="2">
    <location>
        <begin position="467"/>
        <end position="490"/>
    </location>
</feature>
<dbReference type="InterPro" id="IPR016162">
    <property type="entry name" value="Ald_DH_N"/>
</dbReference>
<feature type="domain" description="Aldehyde dehydrogenase" evidence="3">
    <location>
        <begin position="15"/>
        <end position="282"/>
    </location>
</feature>
<dbReference type="InterPro" id="IPR050740">
    <property type="entry name" value="Aldehyde_DH_Superfamily"/>
</dbReference>
<dbReference type="SUPFAM" id="SSF53720">
    <property type="entry name" value="ALDH-like"/>
    <property type="match status" value="1"/>
</dbReference>
<dbReference type="InterPro" id="IPR015590">
    <property type="entry name" value="Aldehyde_DH_dom"/>
</dbReference>
<dbReference type="OrthoDB" id="9770537at2"/>
<feature type="compositionally biased region" description="Basic and acidic residues" evidence="2">
    <location>
        <begin position="478"/>
        <end position="490"/>
    </location>
</feature>
<dbReference type="EMBL" id="VLKE01000001">
    <property type="protein sequence ID" value="TWH70537.1"/>
    <property type="molecule type" value="Genomic_DNA"/>
</dbReference>
<dbReference type="RefSeq" id="WP_145776785.1">
    <property type="nucleotide sequence ID" value="NZ_BAAATQ010000059.1"/>
</dbReference>
<dbReference type="GO" id="GO:0016491">
    <property type="term" value="F:oxidoreductase activity"/>
    <property type="evidence" value="ECO:0007669"/>
    <property type="project" value="UniProtKB-KW"/>
</dbReference>
<evidence type="ECO:0000313" key="4">
    <source>
        <dbReference type="EMBL" id="TWH70537.1"/>
    </source>
</evidence>
<name>A0A562IHN8_MICOL</name>
<gene>
    <name evidence="4" type="ORF">JD77_05562</name>
</gene>